<dbReference type="Pfam" id="PF01926">
    <property type="entry name" value="MMR_HSR1"/>
    <property type="match status" value="1"/>
</dbReference>
<feature type="coiled-coil region" evidence="1">
    <location>
        <begin position="281"/>
        <end position="331"/>
    </location>
</feature>
<name>A0A0C3D118_HEBCY</name>
<dbReference type="HOGENOM" id="CLU_018003_2_1_1"/>
<dbReference type="GO" id="GO:0005525">
    <property type="term" value="F:GTP binding"/>
    <property type="evidence" value="ECO:0007669"/>
    <property type="project" value="InterPro"/>
</dbReference>
<dbReference type="CDD" id="cd00882">
    <property type="entry name" value="Ras_like_GTPase"/>
    <property type="match status" value="1"/>
</dbReference>
<dbReference type="Gene3D" id="3.40.50.300">
    <property type="entry name" value="P-loop containing nucleotide triphosphate hydrolases"/>
    <property type="match status" value="1"/>
</dbReference>
<evidence type="ECO:0000256" key="2">
    <source>
        <dbReference type="SAM" id="MobiDB-lite"/>
    </source>
</evidence>
<dbReference type="SUPFAM" id="SSF52540">
    <property type="entry name" value="P-loop containing nucleoside triphosphate hydrolases"/>
    <property type="match status" value="1"/>
</dbReference>
<dbReference type="OrthoDB" id="8954335at2759"/>
<feature type="domain" description="G" evidence="3">
    <location>
        <begin position="72"/>
        <end position="132"/>
    </location>
</feature>
<dbReference type="AlphaFoldDB" id="A0A0C3D118"/>
<gene>
    <name evidence="4" type="ORF">M413DRAFT_438940</name>
</gene>
<evidence type="ECO:0000256" key="1">
    <source>
        <dbReference type="SAM" id="Coils"/>
    </source>
</evidence>
<keyword evidence="5" id="KW-1185">Reference proteome</keyword>
<reference evidence="5" key="2">
    <citation type="submission" date="2015-01" db="EMBL/GenBank/DDBJ databases">
        <title>Evolutionary Origins and Diversification of the Mycorrhizal Mutualists.</title>
        <authorList>
            <consortium name="DOE Joint Genome Institute"/>
            <consortium name="Mycorrhizal Genomics Consortium"/>
            <person name="Kohler A."/>
            <person name="Kuo A."/>
            <person name="Nagy L.G."/>
            <person name="Floudas D."/>
            <person name="Copeland A."/>
            <person name="Barry K.W."/>
            <person name="Cichocki N."/>
            <person name="Veneault-Fourrey C."/>
            <person name="LaButti K."/>
            <person name="Lindquist E.A."/>
            <person name="Lipzen A."/>
            <person name="Lundell T."/>
            <person name="Morin E."/>
            <person name="Murat C."/>
            <person name="Riley R."/>
            <person name="Ohm R."/>
            <person name="Sun H."/>
            <person name="Tunlid A."/>
            <person name="Henrissat B."/>
            <person name="Grigoriev I.V."/>
            <person name="Hibbett D.S."/>
            <person name="Martin F."/>
        </authorList>
    </citation>
    <scope>NUCLEOTIDE SEQUENCE [LARGE SCALE GENOMIC DNA]</scope>
    <source>
        <strain evidence="5">h7</strain>
    </source>
</reference>
<dbReference type="STRING" id="686832.A0A0C3D118"/>
<feature type="compositionally biased region" description="Basic residues" evidence="2">
    <location>
        <begin position="20"/>
        <end position="29"/>
    </location>
</feature>
<proteinExistence type="predicted"/>
<dbReference type="InterPro" id="IPR027417">
    <property type="entry name" value="P-loop_NTPase"/>
</dbReference>
<accession>A0A0C3D118</accession>
<dbReference type="InterPro" id="IPR006073">
    <property type="entry name" value="GTP-bd"/>
</dbReference>
<evidence type="ECO:0000313" key="5">
    <source>
        <dbReference type="Proteomes" id="UP000053424"/>
    </source>
</evidence>
<evidence type="ECO:0000313" key="4">
    <source>
        <dbReference type="EMBL" id="KIM49821.1"/>
    </source>
</evidence>
<organism evidence="4 5">
    <name type="scientific">Hebeloma cylindrosporum</name>
    <dbReference type="NCBI Taxonomy" id="76867"/>
    <lineage>
        <taxon>Eukaryota</taxon>
        <taxon>Fungi</taxon>
        <taxon>Dikarya</taxon>
        <taxon>Basidiomycota</taxon>
        <taxon>Agaricomycotina</taxon>
        <taxon>Agaricomycetes</taxon>
        <taxon>Agaricomycetidae</taxon>
        <taxon>Agaricales</taxon>
        <taxon>Agaricineae</taxon>
        <taxon>Hymenogastraceae</taxon>
        <taxon>Hebeloma</taxon>
    </lineage>
</organism>
<evidence type="ECO:0000259" key="3">
    <source>
        <dbReference type="Pfam" id="PF01926"/>
    </source>
</evidence>
<feature type="region of interest" description="Disordered" evidence="2">
    <location>
        <begin position="1"/>
        <end position="29"/>
    </location>
</feature>
<reference evidence="4 5" key="1">
    <citation type="submission" date="2014-04" db="EMBL/GenBank/DDBJ databases">
        <authorList>
            <consortium name="DOE Joint Genome Institute"/>
            <person name="Kuo A."/>
            <person name="Gay G."/>
            <person name="Dore J."/>
            <person name="Kohler A."/>
            <person name="Nagy L.G."/>
            <person name="Floudas D."/>
            <person name="Copeland A."/>
            <person name="Barry K.W."/>
            <person name="Cichocki N."/>
            <person name="Veneault-Fourrey C."/>
            <person name="LaButti K."/>
            <person name="Lindquist E.A."/>
            <person name="Lipzen A."/>
            <person name="Lundell T."/>
            <person name="Morin E."/>
            <person name="Murat C."/>
            <person name="Sun H."/>
            <person name="Tunlid A."/>
            <person name="Henrissat B."/>
            <person name="Grigoriev I.V."/>
            <person name="Hibbett D.S."/>
            <person name="Martin F."/>
            <person name="Nordberg H.P."/>
            <person name="Cantor M.N."/>
            <person name="Hua S.X."/>
        </authorList>
    </citation>
    <scope>NUCLEOTIDE SEQUENCE [LARGE SCALE GENOMIC DNA]</scope>
    <source>
        <strain evidence="5">h7</strain>
    </source>
</reference>
<protein>
    <recommendedName>
        <fullName evidence="3">G domain-containing protein</fullName>
    </recommendedName>
</protein>
<keyword evidence="1" id="KW-0175">Coiled coil</keyword>
<dbReference type="Proteomes" id="UP000053424">
    <property type="component" value="Unassembled WGS sequence"/>
</dbReference>
<dbReference type="EMBL" id="KN831768">
    <property type="protein sequence ID" value="KIM49821.1"/>
    <property type="molecule type" value="Genomic_DNA"/>
</dbReference>
<sequence length="344" mass="38761">MTLAHNPGELNTIDEENSPRHKFASRNTHKQAPIVHWRIPEASANEDATPRTRPKLTVHFEEPTKAKEDVVIAVVGPAGSGKSTFIKLATGLDIAVGHDLEPCTRDFGITRIPGPHYDVVLIDTPGFDALDLSEAKVLESLSDWLQTSFNTSTPTTLSGLLYFHRITDNRKVGSPLRNLGIFLELCGKDSLNNIVLTTTLWNDIDEEAGSLRETQLKEGYWQPMIARGSRMRRFSGTRQSALQLLRPFIDQANAIRGVRLRIILPTEFPREEAIPMFRTKIALLQVAHKQQQEILRKIEEEVNTPDNSAKLHMLRKEYEDLKSTSSSLLEQMCTSDVWDRGTLF</sequence>